<dbReference type="PROSITE" id="PS51186">
    <property type="entry name" value="GNAT"/>
    <property type="match status" value="1"/>
</dbReference>
<keyword evidence="3" id="KW-1185">Reference proteome</keyword>
<sequence length="152" mass="17247">MVPTLAPVADADFEDMLALRIAALRESLERLGRFDPAVARARLRAQFHPERMNHLLLVGRRAGYFTVEEQGEELRLHHLYVHPDAQGQGLGAWVVAHLQAQGRPITLAALRDSRANLFYVRHGFQVVDEQPFDIEYRWVPPQPALDAHTLTP</sequence>
<dbReference type="SUPFAM" id="SSF55729">
    <property type="entry name" value="Acyl-CoA N-acyltransferases (Nat)"/>
    <property type="match status" value="1"/>
</dbReference>
<reference evidence="2 3" key="1">
    <citation type="submission" date="2024-09" db="EMBL/GenBank/DDBJ databases">
        <title>Novel species of the genus Pelomonas and Roseateles isolated from streams.</title>
        <authorList>
            <person name="Lu H."/>
        </authorList>
    </citation>
    <scope>NUCLEOTIDE SEQUENCE [LARGE SCALE GENOMIC DNA]</scope>
    <source>
        <strain evidence="2 3">DC23W</strain>
    </source>
</reference>
<dbReference type="GO" id="GO:0016746">
    <property type="term" value="F:acyltransferase activity"/>
    <property type="evidence" value="ECO:0007669"/>
    <property type="project" value="UniProtKB-KW"/>
</dbReference>
<dbReference type="Proteomes" id="UP001606300">
    <property type="component" value="Unassembled WGS sequence"/>
</dbReference>
<evidence type="ECO:0000259" key="1">
    <source>
        <dbReference type="PROSITE" id="PS51186"/>
    </source>
</evidence>
<protein>
    <submittedName>
        <fullName evidence="2">GNAT family N-acetyltransferase</fullName>
        <ecNumber evidence="2">2.3.1.-</ecNumber>
    </submittedName>
</protein>
<organism evidence="2 3">
    <name type="scientific">Pelomonas dachongensis</name>
    <dbReference type="NCBI Taxonomy" id="3299029"/>
    <lineage>
        <taxon>Bacteria</taxon>
        <taxon>Pseudomonadati</taxon>
        <taxon>Pseudomonadota</taxon>
        <taxon>Betaproteobacteria</taxon>
        <taxon>Burkholderiales</taxon>
        <taxon>Sphaerotilaceae</taxon>
        <taxon>Roseateles</taxon>
    </lineage>
</organism>
<dbReference type="InterPro" id="IPR000182">
    <property type="entry name" value="GNAT_dom"/>
</dbReference>
<name>A0ABW7EMJ2_9BURK</name>
<gene>
    <name evidence="2" type="ORF">ACG02S_08195</name>
</gene>
<proteinExistence type="predicted"/>
<dbReference type="InterPro" id="IPR016181">
    <property type="entry name" value="Acyl_CoA_acyltransferase"/>
</dbReference>
<keyword evidence="2" id="KW-0012">Acyltransferase</keyword>
<comment type="caution">
    <text evidence="2">The sequence shown here is derived from an EMBL/GenBank/DDBJ whole genome shotgun (WGS) entry which is preliminary data.</text>
</comment>
<evidence type="ECO:0000313" key="2">
    <source>
        <dbReference type="EMBL" id="MFG6413873.1"/>
    </source>
</evidence>
<keyword evidence="2" id="KW-0808">Transferase</keyword>
<dbReference type="RefSeq" id="WP_394469945.1">
    <property type="nucleotide sequence ID" value="NZ_JBIGHY010000002.1"/>
</dbReference>
<dbReference type="CDD" id="cd04301">
    <property type="entry name" value="NAT_SF"/>
    <property type="match status" value="1"/>
</dbReference>
<dbReference type="EMBL" id="JBIGHY010000002">
    <property type="protein sequence ID" value="MFG6413873.1"/>
    <property type="molecule type" value="Genomic_DNA"/>
</dbReference>
<evidence type="ECO:0000313" key="3">
    <source>
        <dbReference type="Proteomes" id="UP001606300"/>
    </source>
</evidence>
<dbReference type="EC" id="2.3.1.-" evidence="2"/>
<feature type="domain" description="N-acetyltransferase" evidence="1">
    <location>
        <begin position="3"/>
        <end position="151"/>
    </location>
</feature>
<dbReference type="Gene3D" id="3.40.630.30">
    <property type="match status" value="1"/>
</dbReference>
<accession>A0ABW7EMJ2</accession>
<dbReference type="Pfam" id="PF13508">
    <property type="entry name" value="Acetyltransf_7"/>
    <property type="match status" value="1"/>
</dbReference>